<dbReference type="EMBL" id="CAJVCH010108890">
    <property type="protein sequence ID" value="CAG7724353.1"/>
    <property type="molecule type" value="Genomic_DNA"/>
</dbReference>
<comment type="subcellular location">
    <subcellularLocation>
        <location evidence="1">Membrane</location>
        <topology evidence="1">Multi-pass membrane protein</topology>
    </subcellularLocation>
</comment>
<evidence type="ECO:0000313" key="11">
    <source>
        <dbReference type="EMBL" id="CAG7724353.1"/>
    </source>
</evidence>
<dbReference type="GO" id="GO:0005886">
    <property type="term" value="C:plasma membrane"/>
    <property type="evidence" value="ECO:0007669"/>
    <property type="project" value="TreeGrafter"/>
</dbReference>
<keyword evidence="5" id="KW-0297">G-protein coupled receptor</keyword>
<comment type="caution">
    <text evidence="11">The sequence shown here is derived from an EMBL/GenBank/DDBJ whole genome shotgun (WGS) entry which is preliminary data.</text>
</comment>
<accession>A0A8J2NYV9</accession>
<keyword evidence="3 9" id="KW-0812">Transmembrane</keyword>
<keyword evidence="8" id="KW-0807">Transducer</keyword>
<evidence type="ECO:0000256" key="1">
    <source>
        <dbReference type="ARBA" id="ARBA00004141"/>
    </source>
</evidence>
<dbReference type="Pfam" id="PF00001">
    <property type="entry name" value="7tm_1"/>
    <property type="match status" value="1"/>
</dbReference>
<evidence type="ECO:0000313" key="12">
    <source>
        <dbReference type="Proteomes" id="UP000708208"/>
    </source>
</evidence>
<dbReference type="PANTHER" id="PTHR45695:SF22">
    <property type="entry name" value="G-PROTEIN COUPLED RECEPTORS FAMILY 1 PROFILE DOMAIN-CONTAINING PROTEIN"/>
    <property type="match status" value="1"/>
</dbReference>
<sequence>MPLEVAWAITVTWHGGDFLCRIMAFFRIVGLYLSSFVLVCLAVDRYLAVAHPMHSLGSGKRGKIMITCAWTLSILCSLPQVYIFHVESHPEFPWYKQCVTFGSLPESYDLAYRIFCMLMMYALPFAIILLLYVGIVIELYRRTRESSQSNFSEGLRRSGLGNLGRAREKTLKMTVAIVAVFFVCWTPYYVMCLWYMIDANSAKFVDQRIQRALFLFACTNSTANPVVYGIFHLKSTFATTFSFNPFQSLLPLTASKSFTCPEVRHSNHSNSSLRRTNTINTPPKFHVGNGHDGSIQTYPRPAIITTSKSLRRSKSASVKFTHKSHNSTKRLVSWNPHDASFC</sequence>
<dbReference type="Proteomes" id="UP000708208">
    <property type="component" value="Unassembled WGS sequence"/>
</dbReference>
<feature type="transmembrane region" description="Helical" evidence="9">
    <location>
        <begin position="110"/>
        <end position="137"/>
    </location>
</feature>
<keyword evidence="6 9" id="KW-0472">Membrane</keyword>
<dbReference type="GO" id="GO:0004930">
    <property type="term" value="F:G protein-coupled receptor activity"/>
    <property type="evidence" value="ECO:0007669"/>
    <property type="project" value="UniProtKB-KW"/>
</dbReference>
<dbReference type="PROSITE" id="PS00237">
    <property type="entry name" value="G_PROTEIN_RECEP_F1_1"/>
    <property type="match status" value="1"/>
</dbReference>
<feature type="transmembrane region" description="Helical" evidence="9">
    <location>
        <begin position="64"/>
        <end position="84"/>
    </location>
</feature>
<evidence type="ECO:0000256" key="4">
    <source>
        <dbReference type="ARBA" id="ARBA00022989"/>
    </source>
</evidence>
<proteinExistence type="inferred from homology"/>
<dbReference type="AlphaFoldDB" id="A0A8J2NYV9"/>
<evidence type="ECO:0000256" key="5">
    <source>
        <dbReference type="ARBA" id="ARBA00023040"/>
    </source>
</evidence>
<protein>
    <recommendedName>
        <fullName evidence="10">G-protein coupled receptors family 1 profile domain-containing protein</fullName>
    </recommendedName>
</protein>
<dbReference type="PANTHER" id="PTHR45695">
    <property type="entry name" value="LEUCOKININ RECEPTOR-RELATED"/>
    <property type="match status" value="1"/>
</dbReference>
<evidence type="ECO:0000256" key="9">
    <source>
        <dbReference type="SAM" id="Phobius"/>
    </source>
</evidence>
<name>A0A8J2NYV9_9HEXA</name>
<feature type="transmembrane region" description="Helical" evidence="9">
    <location>
        <begin position="175"/>
        <end position="197"/>
    </location>
</feature>
<gene>
    <name evidence="11" type="ORF">AFUS01_LOCUS13385</name>
</gene>
<keyword evidence="12" id="KW-1185">Reference proteome</keyword>
<dbReference type="OrthoDB" id="6435638at2759"/>
<evidence type="ECO:0000256" key="3">
    <source>
        <dbReference type="ARBA" id="ARBA00022692"/>
    </source>
</evidence>
<feature type="transmembrane region" description="Helical" evidence="9">
    <location>
        <begin position="22"/>
        <end position="43"/>
    </location>
</feature>
<keyword evidence="4 9" id="KW-1133">Transmembrane helix</keyword>
<comment type="similarity">
    <text evidence="2">Belongs to the G-protein coupled receptor 1 family.</text>
</comment>
<evidence type="ECO:0000256" key="8">
    <source>
        <dbReference type="ARBA" id="ARBA00023224"/>
    </source>
</evidence>
<feature type="domain" description="G-protein coupled receptors family 1 profile" evidence="10">
    <location>
        <begin position="1"/>
        <end position="228"/>
    </location>
</feature>
<reference evidence="11" key="1">
    <citation type="submission" date="2021-06" db="EMBL/GenBank/DDBJ databases">
        <authorList>
            <person name="Hodson N. C."/>
            <person name="Mongue J. A."/>
            <person name="Jaron S. K."/>
        </authorList>
    </citation>
    <scope>NUCLEOTIDE SEQUENCE</scope>
</reference>
<organism evidence="11 12">
    <name type="scientific">Allacma fusca</name>
    <dbReference type="NCBI Taxonomy" id="39272"/>
    <lineage>
        <taxon>Eukaryota</taxon>
        <taxon>Metazoa</taxon>
        <taxon>Ecdysozoa</taxon>
        <taxon>Arthropoda</taxon>
        <taxon>Hexapoda</taxon>
        <taxon>Collembola</taxon>
        <taxon>Symphypleona</taxon>
        <taxon>Sminthuridae</taxon>
        <taxon>Allacma</taxon>
    </lineage>
</organism>
<dbReference type="PROSITE" id="PS50262">
    <property type="entry name" value="G_PROTEIN_RECEP_F1_2"/>
    <property type="match status" value="1"/>
</dbReference>
<dbReference type="InterPro" id="IPR000276">
    <property type="entry name" value="GPCR_Rhodpsn"/>
</dbReference>
<dbReference type="InterPro" id="IPR017452">
    <property type="entry name" value="GPCR_Rhodpsn_7TM"/>
</dbReference>
<keyword evidence="7" id="KW-0675">Receptor</keyword>
<evidence type="ECO:0000256" key="2">
    <source>
        <dbReference type="ARBA" id="ARBA00010663"/>
    </source>
</evidence>
<evidence type="ECO:0000259" key="10">
    <source>
        <dbReference type="PROSITE" id="PS50262"/>
    </source>
</evidence>
<dbReference type="SUPFAM" id="SSF81321">
    <property type="entry name" value="Family A G protein-coupled receptor-like"/>
    <property type="match status" value="1"/>
</dbReference>
<evidence type="ECO:0000256" key="6">
    <source>
        <dbReference type="ARBA" id="ARBA00023136"/>
    </source>
</evidence>
<evidence type="ECO:0000256" key="7">
    <source>
        <dbReference type="ARBA" id="ARBA00023170"/>
    </source>
</evidence>